<organism evidence="1 2">
    <name type="scientific">Streptomyces viridochromogenes Tue57</name>
    <dbReference type="NCBI Taxonomy" id="1160705"/>
    <lineage>
        <taxon>Bacteria</taxon>
        <taxon>Bacillati</taxon>
        <taxon>Actinomycetota</taxon>
        <taxon>Actinomycetes</taxon>
        <taxon>Kitasatosporales</taxon>
        <taxon>Streptomycetaceae</taxon>
        <taxon>Streptomyces</taxon>
    </lineage>
</organism>
<name>L8PJT4_STRVR</name>
<proteinExistence type="predicted"/>
<evidence type="ECO:0000313" key="2">
    <source>
        <dbReference type="Proteomes" id="UP000011205"/>
    </source>
</evidence>
<reference evidence="1 2" key="1">
    <citation type="journal article" date="2013" name="Genome Announc.">
        <title>Draft Genome Sequence of Streptomyces viridochromogenes Strain Tu57, Producer of Avilamycin.</title>
        <authorList>
            <person name="Gruning B.A."/>
            <person name="Erxleben A."/>
            <person name="Hahnlein A."/>
            <person name="Gunther S."/>
        </authorList>
    </citation>
    <scope>NUCLEOTIDE SEQUENCE [LARGE SCALE GENOMIC DNA]</scope>
    <source>
        <strain evidence="1 2">Tue57</strain>
    </source>
</reference>
<protein>
    <submittedName>
        <fullName evidence="1">Uncharacterized protein</fullName>
    </submittedName>
</protein>
<dbReference type="EMBL" id="AMLP01000043">
    <property type="protein sequence ID" value="ELS57806.1"/>
    <property type="molecule type" value="Genomic_DNA"/>
</dbReference>
<accession>L8PJT4</accession>
<evidence type="ECO:0000313" key="1">
    <source>
        <dbReference type="EMBL" id="ELS57806.1"/>
    </source>
</evidence>
<sequence length="31" mass="2947">MRPSEPDEPTAPATAPAAAPAAVTVVGIGAM</sequence>
<dbReference type="Proteomes" id="UP000011205">
    <property type="component" value="Unassembled WGS sequence"/>
</dbReference>
<gene>
    <name evidence="1" type="ORF">STVIR_1230</name>
</gene>
<comment type="caution">
    <text evidence="1">The sequence shown here is derived from an EMBL/GenBank/DDBJ whole genome shotgun (WGS) entry which is preliminary data.</text>
</comment>
<dbReference type="AlphaFoldDB" id="L8PJT4"/>